<dbReference type="RefSeq" id="WP_027704568.1">
    <property type="nucleotide sequence ID" value="NZ_AP018933.1"/>
</dbReference>
<dbReference type="InterPro" id="IPR051050">
    <property type="entry name" value="Lipid_II_flippase_MurJ/MviN"/>
</dbReference>
<evidence type="ECO:0000313" key="12">
    <source>
        <dbReference type="EMBL" id="BBG29166.1"/>
    </source>
</evidence>
<keyword evidence="10" id="KW-0997">Cell inner membrane</keyword>
<feature type="transmembrane region" description="Helical" evidence="10">
    <location>
        <begin position="447"/>
        <end position="467"/>
    </location>
</feature>
<keyword evidence="7 10" id="KW-0472">Membrane</keyword>
<dbReference type="NCBIfam" id="TIGR01695">
    <property type="entry name" value="murJ_mviN"/>
    <property type="match status" value="1"/>
</dbReference>
<feature type="transmembrane region" description="Helical" evidence="10">
    <location>
        <begin position="167"/>
        <end position="187"/>
    </location>
</feature>
<comment type="pathway">
    <text evidence="10">Cell wall biogenesis; peptidoglycan biosynthesis.</text>
</comment>
<evidence type="ECO:0000256" key="7">
    <source>
        <dbReference type="ARBA" id="ARBA00023136"/>
    </source>
</evidence>
<feature type="transmembrane region" description="Helical" evidence="10">
    <location>
        <begin position="354"/>
        <end position="376"/>
    </location>
</feature>
<dbReference type="InterPro" id="IPR004268">
    <property type="entry name" value="MurJ"/>
</dbReference>
<accession>A0A348HC14</accession>
<dbReference type="AlphaFoldDB" id="A0A348HC14"/>
<gene>
    <name evidence="10" type="primary">murJ</name>
    <name evidence="12" type="ORF">ZBT109_0377</name>
</gene>
<keyword evidence="10 11" id="KW-0813">Transport</keyword>
<dbReference type="PIRSF" id="PIRSF002869">
    <property type="entry name" value="MviN"/>
    <property type="match status" value="1"/>
</dbReference>
<name>A0A348HC14_9GAMM</name>
<dbReference type="GO" id="GO:0008360">
    <property type="term" value="P:regulation of cell shape"/>
    <property type="evidence" value="ECO:0007669"/>
    <property type="project" value="UniProtKB-UniRule"/>
</dbReference>
<dbReference type="Pfam" id="PF03023">
    <property type="entry name" value="MurJ"/>
    <property type="match status" value="1"/>
</dbReference>
<dbReference type="GO" id="GO:0034204">
    <property type="term" value="P:lipid translocation"/>
    <property type="evidence" value="ECO:0007669"/>
    <property type="project" value="TreeGrafter"/>
</dbReference>
<evidence type="ECO:0000256" key="3">
    <source>
        <dbReference type="ARBA" id="ARBA00022692"/>
    </source>
</evidence>
<keyword evidence="4 10" id="KW-0133">Cell shape</keyword>
<comment type="subcellular location">
    <subcellularLocation>
        <location evidence="10">Cell inner membrane</location>
        <topology evidence="10">Multi-pass membrane protein</topology>
    </subcellularLocation>
    <subcellularLocation>
        <location evidence="1">Cell membrane</location>
        <topology evidence="1">Multi-pass membrane protein</topology>
    </subcellularLocation>
</comment>
<sequence>MAKEKSVGLLRSGMVVGIMTMLSRVLGMVRDVMVAALLGAGGTSDAFFVAFRIPNLMRRLFAEGAFNQAFVPVLSEYATRDNHRETRDLLNAVAGSLAIVLAIVTALGMLFSSQLVYIFAPGFREHPDQFLLTTQLLEVMFPYLLLISLAAYAGSILNSWGRFSIPALTPIFLNVTMIIAVKVAPLFPEPAKVLSWGVLAAGFVQLGFQLPFIAKLRLLPLPKPNFRHPGVKRILKLMGPALFGVSVAQINLMINTMLASMLTAGSVTWLYYSDRMTELPLGVFGVAIGTVILPALSRRHASQDRDHFARMLDWGIRMVLLVSVPAAVAIFLITQPLLITLFKYGRITVHDVEMTAQCLRVMSVGIVAFMLIKVLAPGFYARQNTRMPVKIGMIAMASNMVFNLLLYKHLAHVGLATSTMLSACLNAGMLGWALYREKVLVFQPGWWRFMLRLGSGCALMGAGLVLFTPERQQWLEWSIYERASVMTLEITVAMVGYVVWLFLTGMRLRDFRMQG</sequence>
<keyword evidence="13" id="KW-1185">Reference proteome</keyword>
<evidence type="ECO:0000256" key="8">
    <source>
        <dbReference type="ARBA" id="ARBA00060041"/>
    </source>
</evidence>
<feature type="transmembrane region" description="Helical" evidence="10">
    <location>
        <begin position="388"/>
        <end position="407"/>
    </location>
</feature>
<comment type="similarity">
    <text evidence="9 10 11">Belongs to the MurJ/MviN family.</text>
</comment>
<evidence type="ECO:0000313" key="13">
    <source>
        <dbReference type="Proteomes" id="UP000267342"/>
    </source>
</evidence>
<evidence type="ECO:0000256" key="6">
    <source>
        <dbReference type="ARBA" id="ARBA00022989"/>
    </source>
</evidence>
<keyword evidence="10 11" id="KW-0961">Cell wall biogenesis/degradation</keyword>
<dbReference type="Proteomes" id="UP000267342">
    <property type="component" value="Chromosome"/>
</dbReference>
<feature type="transmembrane region" description="Helical" evidence="10">
    <location>
        <begin position="89"/>
        <end position="120"/>
    </location>
</feature>
<dbReference type="PRINTS" id="PR01806">
    <property type="entry name" value="VIRFACTRMVIN"/>
</dbReference>
<evidence type="ECO:0000256" key="10">
    <source>
        <dbReference type="HAMAP-Rule" id="MF_02078"/>
    </source>
</evidence>
<dbReference type="CDD" id="cd13123">
    <property type="entry name" value="MATE_MurJ_like"/>
    <property type="match status" value="1"/>
</dbReference>
<keyword evidence="3 10" id="KW-0812">Transmembrane</keyword>
<evidence type="ECO:0000256" key="9">
    <source>
        <dbReference type="ARBA" id="ARBA00061532"/>
    </source>
</evidence>
<evidence type="ECO:0000256" key="1">
    <source>
        <dbReference type="ARBA" id="ARBA00004651"/>
    </source>
</evidence>
<dbReference type="UniPathway" id="UPA00219"/>
<dbReference type="GO" id="GO:0015648">
    <property type="term" value="F:lipid-linked peptidoglycan transporter activity"/>
    <property type="evidence" value="ECO:0007669"/>
    <property type="project" value="UniProtKB-UniRule"/>
</dbReference>
<dbReference type="STRING" id="1123510.GCA_000620025_00583"/>
<reference evidence="12 13" key="1">
    <citation type="submission" date="2018-09" db="EMBL/GenBank/DDBJ databases">
        <title>Zymobacter palmae IAM14233 (=T109) whole genome analysis.</title>
        <authorList>
            <person name="Yanase H."/>
        </authorList>
    </citation>
    <scope>NUCLEOTIDE SEQUENCE [LARGE SCALE GENOMIC DNA]</scope>
    <source>
        <strain evidence="12 13">IAM14233</strain>
    </source>
</reference>
<evidence type="ECO:0000256" key="4">
    <source>
        <dbReference type="ARBA" id="ARBA00022960"/>
    </source>
</evidence>
<feature type="transmembrane region" description="Helical" evidence="10">
    <location>
        <begin position="140"/>
        <end position="160"/>
    </location>
</feature>
<dbReference type="GO" id="GO:0071555">
    <property type="term" value="P:cell wall organization"/>
    <property type="evidence" value="ECO:0007669"/>
    <property type="project" value="UniProtKB-UniRule"/>
</dbReference>
<proteinExistence type="inferred from homology"/>
<feature type="transmembrane region" description="Helical" evidence="10">
    <location>
        <begin position="32"/>
        <end position="51"/>
    </location>
</feature>
<comment type="function">
    <text evidence="8 10 11">Involved in peptidoglycan biosynthesis. Transports lipid-linked peptidoglycan precursors from the inner to the outer leaflet of the cytoplasmic membrane.</text>
</comment>
<protein>
    <recommendedName>
        <fullName evidence="10">Probable lipid II flippase MurJ</fullName>
    </recommendedName>
</protein>
<keyword evidence="2 10" id="KW-1003">Cell membrane</keyword>
<evidence type="ECO:0000256" key="2">
    <source>
        <dbReference type="ARBA" id="ARBA00022475"/>
    </source>
</evidence>
<dbReference type="PANTHER" id="PTHR47019:SF1">
    <property type="entry name" value="LIPID II FLIPPASE MURJ"/>
    <property type="match status" value="1"/>
</dbReference>
<keyword evidence="6 10" id="KW-1133">Transmembrane helix</keyword>
<feature type="transmembrane region" description="Helical" evidence="10">
    <location>
        <begin position="318"/>
        <end position="342"/>
    </location>
</feature>
<feature type="transmembrane region" description="Helical" evidence="10">
    <location>
        <begin position="279"/>
        <end position="297"/>
    </location>
</feature>
<feature type="transmembrane region" description="Helical" evidence="10">
    <location>
        <begin position="193"/>
        <end position="213"/>
    </location>
</feature>
<organism evidence="12 13">
    <name type="scientific">Zymobacter palmae</name>
    <dbReference type="NCBI Taxonomy" id="33074"/>
    <lineage>
        <taxon>Bacteria</taxon>
        <taxon>Pseudomonadati</taxon>
        <taxon>Pseudomonadota</taxon>
        <taxon>Gammaproteobacteria</taxon>
        <taxon>Oceanospirillales</taxon>
        <taxon>Halomonadaceae</taxon>
        <taxon>Zymobacter group</taxon>
        <taxon>Zymobacter</taxon>
    </lineage>
</organism>
<dbReference type="GO" id="GO:0009252">
    <property type="term" value="P:peptidoglycan biosynthetic process"/>
    <property type="evidence" value="ECO:0007669"/>
    <property type="project" value="UniProtKB-UniRule"/>
</dbReference>
<dbReference type="EMBL" id="AP018933">
    <property type="protein sequence ID" value="BBG29166.1"/>
    <property type="molecule type" value="Genomic_DNA"/>
</dbReference>
<dbReference type="HAMAP" id="MF_02078">
    <property type="entry name" value="MurJ_MviN"/>
    <property type="match status" value="1"/>
</dbReference>
<dbReference type="KEGG" id="zpl:ZBT109_0377"/>
<keyword evidence="5 10" id="KW-0573">Peptidoglycan synthesis</keyword>
<dbReference type="GO" id="GO:0005886">
    <property type="term" value="C:plasma membrane"/>
    <property type="evidence" value="ECO:0007669"/>
    <property type="project" value="UniProtKB-SubCell"/>
</dbReference>
<dbReference type="PANTHER" id="PTHR47019">
    <property type="entry name" value="LIPID II FLIPPASE MURJ"/>
    <property type="match status" value="1"/>
</dbReference>
<feature type="transmembrane region" description="Helical" evidence="10">
    <location>
        <begin position="479"/>
        <end position="503"/>
    </location>
</feature>
<evidence type="ECO:0000256" key="11">
    <source>
        <dbReference type="PIRNR" id="PIRNR002869"/>
    </source>
</evidence>
<evidence type="ECO:0000256" key="5">
    <source>
        <dbReference type="ARBA" id="ARBA00022984"/>
    </source>
</evidence>
<feature type="transmembrane region" description="Helical" evidence="10">
    <location>
        <begin position="234"/>
        <end position="259"/>
    </location>
</feature>
<dbReference type="OrthoDB" id="9816572at2"/>
<feature type="transmembrane region" description="Helical" evidence="10">
    <location>
        <begin position="413"/>
        <end position="435"/>
    </location>
</feature>
<feature type="transmembrane region" description="Helical" evidence="10">
    <location>
        <begin position="7"/>
        <end position="26"/>
    </location>
</feature>